<dbReference type="Pfam" id="PF13087">
    <property type="entry name" value="AAA_12"/>
    <property type="match status" value="1"/>
</dbReference>
<keyword evidence="2" id="KW-0547">Nucleotide-binding</keyword>
<dbReference type="InterPro" id="IPR041677">
    <property type="entry name" value="DNA2/NAM7_AAA_11"/>
</dbReference>
<evidence type="ECO:0000256" key="7">
    <source>
        <dbReference type="SAM" id="MobiDB-lite"/>
    </source>
</evidence>
<dbReference type="EMBL" id="VBUU01000007">
    <property type="protein sequence ID" value="TLG13474.1"/>
    <property type="molecule type" value="Genomic_DNA"/>
</dbReference>
<feature type="coiled-coil region" evidence="6">
    <location>
        <begin position="554"/>
        <end position="588"/>
    </location>
</feature>
<evidence type="ECO:0000256" key="4">
    <source>
        <dbReference type="ARBA" id="ARBA00022806"/>
    </source>
</evidence>
<protein>
    <recommendedName>
        <fullName evidence="12">AAA family ATPase</fullName>
    </recommendedName>
</protein>
<reference evidence="10 11" key="1">
    <citation type="submission" date="2019-05" db="EMBL/GenBank/DDBJ databases">
        <title>Genomes sequences of two Nocardia cyriacigeorgica environmental isolates, type strains Nocardia asteroides ATCC 19247 and Nocardia cyriacigeorgica DSM 44484.</title>
        <authorList>
            <person name="Vautrin F."/>
            <person name="Bergeron E."/>
            <person name="Dubost A."/>
            <person name="Abrouk D."/>
            <person name="Rodriguez Nava V."/>
            <person name="Pujic P."/>
        </authorList>
    </citation>
    <scope>NUCLEOTIDE SEQUENCE [LARGE SCALE GENOMIC DNA]</scope>
    <source>
        <strain evidence="10 11">EML 1456</strain>
    </source>
</reference>
<keyword evidence="3" id="KW-0378">Hydrolase</keyword>
<comment type="caution">
    <text evidence="10">The sequence shown here is derived from an EMBL/GenBank/DDBJ whole genome shotgun (WGS) entry which is preliminary data.</text>
</comment>
<comment type="similarity">
    <text evidence="1">Belongs to the DNA2/NAM7 helicase family.</text>
</comment>
<dbReference type="PANTHER" id="PTHR43788">
    <property type="entry name" value="DNA2/NAM7 HELICASE FAMILY MEMBER"/>
    <property type="match status" value="1"/>
</dbReference>
<dbReference type="GO" id="GO:0005524">
    <property type="term" value="F:ATP binding"/>
    <property type="evidence" value="ECO:0007669"/>
    <property type="project" value="UniProtKB-KW"/>
</dbReference>
<dbReference type="Proteomes" id="UP000308349">
    <property type="component" value="Unassembled WGS sequence"/>
</dbReference>
<dbReference type="InterPro" id="IPR027417">
    <property type="entry name" value="P-loop_NTPase"/>
</dbReference>
<dbReference type="Gene3D" id="3.40.50.300">
    <property type="entry name" value="P-loop containing nucleotide triphosphate hydrolases"/>
    <property type="match status" value="2"/>
</dbReference>
<organism evidence="10 11">
    <name type="scientific">Nocardia cyriacigeorgica</name>
    <dbReference type="NCBI Taxonomy" id="135487"/>
    <lineage>
        <taxon>Bacteria</taxon>
        <taxon>Bacillati</taxon>
        <taxon>Actinomycetota</taxon>
        <taxon>Actinomycetes</taxon>
        <taxon>Mycobacteriales</taxon>
        <taxon>Nocardiaceae</taxon>
        <taxon>Nocardia</taxon>
    </lineage>
</organism>
<dbReference type="InterPro" id="IPR041679">
    <property type="entry name" value="DNA2/NAM7-like_C"/>
</dbReference>
<evidence type="ECO:0000256" key="3">
    <source>
        <dbReference type="ARBA" id="ARBA00022801"/>
    </source>
</evidence>
<proteinExistence type="inferred from homology"/>
<evidence type="ECO:0000259" key="9">
    <source>
        <dbReference type="Pfam" id="PF13087"/>
    </source>
</evidence>
<keyword evidence="4" id="KW-0347">Helicase</keyword>
<evidence type="ECO:0000313" key="10">
    <source>
        <dbReference type="EMBL" id="TLG13474.1"/>
    </source>
</evidence>
<evidence type="ECO:0000256" key="2">
    <source>
        <dbReference type="ARBA" id="ARBA00022741"/>
    </source>
</evidence>
<evidence type="ECO:0000256" key="6">
    <source>
        <dbReference type="SAM" id="Coils"/>
    </source>
</evidence>
<dbReference type="SUPFAM" id="SSF52540">
    <property type="entry name" value="P-loop containing nucleoside triphosphate hydrolases"/>
    <property type="match status" value="1"/>
</dbReference>
<dbReference type="PANTHER" id="PTHR43788:SF8">
    <property type="entry name" value="DNA-BINDING PROTEIN SMUBP-2"/>
    <property type="match status" value="1"/>
</dbReference>
<feature type="coiled-coil region" evidence="6">
    <location>
        <begin position="456"/>
        <end position="521"/>
    </location>
</feature>
<dbReference type="GO" id="GO:0043139">
    <property type="term" value="F:5'-3' DNA helicase activity"/>
    <property type="evidence" value="ECO:0007669"/>
    <property type="project" value="TreeGrafter"/>
</dbReference>
<feature type="domain" description="DNA2/NAM7 helicase helicase" evidence="8">
    <location>
        <begin position="183"/>
        <end position="649"/>
    </location>
</feature>
<evidence type="ECO:0000256" key="1">
    <source>
        <dbReference type="ARBA" id="ARBA00007913"/>
    </source>
</evidence>
<evidence type="ECO:0008006" key="12">
    <source>
        <dbReference type="Google" id="ProtNLM"/>
    </source>
</evidence>
<dbReference type="OrthoDB" id="3197455at2"/>
<dbReference type="AlphaFoldDB" id="A0A5R8PFL0"/>
<name>A0A5R8PFL0_9NOCA</name>
<accession>A0A5R8PFL0</accession>
<evidence type="ECO:0000259" key="8">
    <source>
        <dbReference type="Pfam" id="PF13086"/>
    </source>
</evidence>
<dbReference type="InterPro" id="IPR050534">
    <property type="entry name" value="Coronavir_polyprotein_1ab"/>
</dbReference>
<feature type="domain" description="DNA2/NAM7 helicase-like C-terminal" evidence="9">
    <location>
        <begin position="691"/>
        <end position="862"/>
    </location>
</feature>
<sequence>MAIMQGGPVEEPGVADPRGSGSPMARPMTWEAIKSESVAALEATIAQLEANVQLTVASTRREKLPAPQKNWLAFTTTATPPGGWEERTFYLIDADKTEASSPARYRVFVKYPPKARRVVIEVTAELRRALADVSHVRLMVADDQKLDLLRQLHACLKPVTRGPRLAELSSPGALPGTVTPEGLNEGQGQALAAMTTPGGWLVWGPPGTGKTTVIVRAVARALEAGRSVLIASHTHVAVDNVVKDVAELVDAPGTIIRVGARAKVDPQVRDHDWLMLDKAAATITNRDARLREIHDQQQSIENHPARRRLDDVVTALDEWDLDVLADAQTAREQAIRAWELRGEAAQLDRSILSIDIRIEHTTEATETEESVARELPTLRHSLDDAHERRRRSDSDLCAAEAAITQSQRAKSSLTRQLVDLEQERGSWSARLPWNHRDLDTRFDRIVYAINAIDEEISSAQSTVADLEYRADRVQQECDDLTGQIRTAEQAQSRARVLRDQLVDLEAEKATTTRQQRELMRQAADLDAAATDFGDYERILREAADEGVPGLITERDELNELVARLGEQLKDLARDLRRLEDEYNQNQKNLLESAPVIACTLAALTAKTELSNRRFDTVIIDEAASAEVPYLVYAGSKADRCLAYVGDFLQNSPISDTVDAVTDEQHRLLPWQRDDIFSLCGIRDRAGAERHPRCIALRTQYRYPRVIADIVNAFCYDGLLETAWHGTIDGPVVTFIDTADHPNQGLRRAGKSWVHPLGLDLIHHLYRHRTTSETIGLVCPYTAHAGKADAVARHNDYQLACGTSHRFQGRQFDTVILDLMQDAARPRWAAQADLRGSAREVSAAKLLNVAITRAKRRLFIIGDWNVVRRTQTPGMIAIANTRHRPEFQMIAATELLAPAPLWN</sequence>
<dbReference type="Pfam" id="PF13086">
    <property type="entry name" value="AAA_11"/>
    <property type="match status" value="1"/>
</dbReference>
<gene>
    <name evidence="10" type="ORF">FEK35_10015</name>
</gene>
<keyword evidence="6" id="KW-0175">Coiled coil</keyword>
<keyword evidence="5" id="KW-0067">ATP-binding</keyword>
<evidence type="ECO:0000313" key="11">
    <source>
        <dbReference type="Proteomes" id="UP000308349"/>
    </source>
</evidence>
<dbReference type="GO" id="GO:0016787">
    <property type="term" value="F:hydrolase activity"/>
    <property type="evidence" value="ECO:0007669"/>
    <property type="project" value="UniProtKB-KW"/>
</dbReference>
<evidence type="ECO:0000256" key="5">
    <source>
        <dbReference type="ARBA" id="ARBA00022840"/>
    </source>
</evidence>
<feature type="region of interest" description="Disordered" evidence="7">
    <location>
        <begin position="1"/>
        <end position="26"/>
    </location>
</feature>